<sequence>MAPHHHLRSAFVTNPALFSFPASSSSVCVVAAAAVPSQHATPLVQQVVQHVQGTSVDSPHRRGRTRMSALSPIGGRETQSAVMRDGEGEMREPFWKGFMNGKISSRARERGAATSSQTEETAGKKVAQPTVKERKRALVFAGLGSYPHQPTSPTAASLRLWERASEALVTPCSKIGYVPRGIEQEKSAMSGSLGDGMDPALWRRWNKGWLRGWVGNRSINELMSRPDIKAAYVITSNLAILASAQSHAPEHTSFLPQDVTHLLGYGFVGTLTALVATDKVKLEDAVRLACIYASLPAGGIQDDTKTGTGAMRDHFMTTLLTLSHDTSRTRKYSLSDAVAHQQHHRSPLSTSSSASSSSSSSSPLAHVLDVIRDLQEHEGWNENLLAEGEDGQDGYGVHSGDYGDWTTKDWAGEAMINSPRTLVVSGTKGAVIKIIDRLRGGGLATPVMDLHMPCPYHTPIMRSSVFQFRQALKGCPFHPSGGANGLTSGKCEPDVVILDGMTAKPLPMDDIPSALTAYLTRPLQWAETTRSLWAAPSQTPRAAATTNEGGSWGGGTPPSSASRPLVDEISIVGRGARGLGIAIDREIGETRLQRQREGKDASRSAGSTLAGTARQATGAARTASFRRRPGGNVFPMTATADSRGGGVGDMNDPPVRVVEYDFEERP</sequence>
<dbReference type="EMBL" id="JASBWV010000001">
    <property type="protein sequence ID" value="KAJ9127771.1"/>
    <property type="molecule type" value="Genomic_DNA"/>
</dbReference>
<gene>
    <name evidence="1" type="ORF">QFC24_000054</name>
</gene>
<dbReference type="Proteomes" id="UP001234202">
    <property type="component" value="Unassembled WGS sequence"/>
</dbReference>
<evidence type="ECO:0000313" key="1">
    <source>
        <dbReference type="EMBL" id="KAJ9127771.1"/>
    </source>
</evidence>
<keyword evidence="2" id="KW-1185">Reference proteome</keyword>
<evidence type="ECO:0000313" key="2">
    <source>
        <dbReference type="Proteomes" id="UP001234202"/>
    </source>
</evidence>
<proteinExistence type="predicted"/>
<name>A0ACC2XWK7_9TREE</name>
<protein>
    <submittedName>
        <fullName evidence="1">Uncharacterized protein</fullName>
    </submittedName>
</protein>
<comment type="caution">
    <text evidence="1">The sequence shown here is derived from an EMBL/GenBank/DDBJ whole genome shotgun (WGS) entry which is preliminary data.</text>
</comment>
<reference evidence="1" key="1">
    <citation type="submission" date="2023-04" db="EMBL/GenBank/DDBJ databases">
        <title>Draft Genome sequencing of Naganishia species isolated from polar environments using Oxford Nanopore Technology.</title>
        <authorList>
            <person name="Leo P."/>
            <person name="Venkateswaran K."/>
        </authorList>
    </citation>
    <scope>NUCLEOTIDE SEQUENCE</scope>
    <source>
        <strain evidence="1">DBVPG 5303</strain>
    </source>
</reference>
<accession>A0ACC2XWK7</accession>
<organism evidence="1 2">
    <name type="scientific">Naganishia onofrii</name>
    <dbReference type="NCBI Taxonomy" id="1851511"/>
    <lineage>
        <taxon>Eukaryota</taxon>
        <taxon>Fungi</taxon>
        <taxon>Dikarya</taxon>
        <taxon>Basidiomycota</taxon>
        <taxon>Agaricomycotina</taxon>
        <taxon>Tremellomycetes</taxon>
        <taxon>Filobasidiales</taxon>
        <taxon>Filobasidiaceae</taxon>
        <taxon>Naganishia</taxon>
    </lineage>
</organism>